<keyword evidence="2" id="KW-0808">Transferase</keyword>
<dbReference type="PANTHER" id="PTHR13778:SF47">
    <property type="entry name" value="LIPOPOLYSACCHARIDE 1,3-GALACTOSYLTRANSFERASE"/>
    <property type="match status" value="1"/>
</dbReference>
<accession>A0ABU3H1M9</accession>
<dbReference type="InterPro" id="IPR050748">
    <property type="entry name" value="Glycosyltrans_8_dom-fam"/>
</dbReference>
<evidence type="ECO:0000256" key="1">
    <source>
        <dbReference type="ARBA" id="ARBA00022676"/>
    </source>
</evidence>
<keyword evidence="5" id="KW-1185">Reference proteome</keyword>
<dbReference type="InterPro" id="IPR002495">
    <property type="entry name" value="Glyco_trans_8"/>
</dbReference>
<dbReference type="Pfam" id="PF01501">
    <property type="entry name" value="Glyco_transf_8"/>
    <property type="match status" value="1"/>
</dbReference>
<evidence type="ECO:0000256" key="3">
    <source>
        <dbReference type="ARBA" id="ARBA00022723"/>
    </source>
</evidence>
<dbReference type="Gene3D" id="3.90.550.10">
    <property type="entry name" value="Spore Coat Polysaccharide Biosynthesis Protein SpsA, Chain A"/>
    <property type="match status" value="1"/>
</dbReference>
<dbReference type="RefSeq" id="WP_311953381.1">
    <property type="nucleotide sequence ID" value="NZ_JAVLVU010000001.1"/>
</dbReference>
<name>A0ABU3H1M9_9SPHI</name>
<dbReference type="CDD" id="cd04194">
    <property type="entry name" value="GT8_A4GalT_like"/>
    <property type="match status" value="1"/>
</dbReference>
<dbReference type="Proteomes" id="UP001258315">
    <property type="component" value="Unassembled WGS sequence"/>
</dbReference>
<evidence type="ECO:0000256" key="2">
    <source>
        <dbReference type="ARBA" id="ARBA00022679"/>
    </source>
</evidence>
<dbReference type="EMBL" id="JAVLVU010000001">
    <property type="protein sequence ID" value="MDT3405172.1"/>
    <property type="molecule type" value="Genomic_DNA"/>
</dbReference>
<protein>
    <submittedName>
        <fullName evidence="4">Lipopolysaccharide biosynthesis glycosyltransferase</fullName>
    </submittedName>
</protein>
<evidence type="ECO:0000313" key="4">
    <source>
        <dbReference type="EMBL" id="MDT3405172.1"/>
    </source>
</evidence>
<evidence type="ECO:0000313" key="5">
    <source>
        <dbReference type="Proteomes" id="UP001258315"/>
    </source>
</evidence>
<comment type="caution">
    <text evidence="4">The sequence shown here is derived from an EMBL/GenBank/DDBJ whole genome shotgun (WGS) entry which is preliminary data.</text>
</comment>
<dbReference type="SUPFAM" id="SSF53448">
    <property type="entry name" value="Nucleotide-diphospho-sugar transferases"/>
    <property type="match status" value="1"/>
</dbReference>
<proteinExistence type="predicted"/>
<sequence length="291" mass="33550">MHQYHVAITIDDNYIQHACVMLQSLNEHAISPIEVYCISDNLSDGSKNILKNHFKKSKLTISFVGFNPGSLPQLPIKHTDHVSAATFFRIWLPQLLPHVKQVLFLDTDILINNDLSSVFNLNIDNYPIAAVPDLGASIEKKTQLGIHAHKLYFNAGVMLVNLDYFRKHHLTRQLAHFISTKPELCEFWDQDALNAIISGNFLELHPRFNLQSTTYDYKGTKGVDEAIANPAIVHFTGGGSCKPWFYQNQHPLKYLYYQNLKKTPFRFFYPADLPRSWHFLRKLKHLIKYSL</sequence>
<dbReference type="PANTHER" id="PTHR13778">
    <property type="entry name" value="GLYCOSYLTRANSFERASE 8 DOMAIN-CONTAINING PROTEIN"/>
    <property type="match status" value="1"/>
</dbReference>
<keyword evidence="3" id="KW-0479">Metal-binding</keyword>
<gene>
    <name evidence="4" type="ORF">QE417_004244</name>
</gene>
<reference evidence="5" key="1">
    <citation type="submission" date="2023-07" db="EMBL/GenBank/DDBJ databases">
        <title>Functional and genomic diversity of the sorghum phyllosphere microbiome.</title>
        <authorList>
            <person name="Shade A."/>
        </authorList>
    </citation>
    <scope>NUCLEOTIDE SEQUENCE [LARGE SCALE GENOMIC DNA]</scope>
    <source>
        <strain evidence="5">SORGH_AS_0422</strain>
    </source>
</reference>
<dbReference type="InterPro" id="IPR029044">
    <property type="entry name" value="Nucleotide-diphossugar_trans"/>
</dbReference>
<keyword evidence="1" id="KW-0328">Glycosyltransferase</keyword>
<organism evidence="4 5">
    <name type="scientific">Mucilaginibacter terrae</name>
    <dbReference type="NCBI Taxonomy" id="1955052"/>
    <lineage>
        <taxon>Bacteria</taxon>
        <taxon>Pseudomonadati</taxon>
        <taxon>Bacteroidota</taxon>
        <taxon>Sphingobacteriia</taxon>
        <taxon>Sphingobacteriales</taxon>
        <taxon>Sphingobacteriaceae</taxon>
        <taxon>Mucilaginibacter</taxon>
    </lineage>
</organism>